<dbReference type="Proteomes" id="UP000436989">
    <property type="component" value="Unassembled WGS sequence"/>
</dbReference>
<protein>
    <submittedName>
        <fullName evidence="1">Uncharacterized protein</fullName>
    </submittedName>
</protein>
<gene>
    <name evidence="1" type="ORF">GMA12_11975</name>
</gene>
<accession>A0A6N8GSE5</accession>
<sequence length="156" mass="16106">MNKLLLSSIGATTAGALTLISPDGWSTGVRRAYVVVPGVLAAAFSAVLLSEIVDRQAAVASRVESVTEVPTDDAYPLPQRHPVAVRVAGPVLIGAATCGLQAASLCIDAALERSITRLGAAHPRRWMAALAVAASLSTDAVGEHLNIRTARARTES</sequence>
<evidence type="ECO:0000313" key="2">
    <source>
        <dbReference type="Proteomes" id="UP000436989"/>
    </source>
</evidence>
<comment type="caution">
    <text evidence="1">The sequence shown here is derived from an EMBL/GenBank/DDBJ whole genome shotgun (WGS) entry which is preliminary data.</text>
</comment>
<reference evidence="1 2" key="1">
    <citation type="submission" date="2019-12" db="EMBL/GenBank/DDBJ databases">
        <authorList>
            <person name="Shi Y."/>
        </authorList>
    </citation>
    <scope>NUCLEOTIDE SEQUENCE [LARGE SCALE GENOMIC DNA]</scope>
    <source>
        <strain evidence="1 2">JCM 17929</strain>
    </source>
</reference>
<evidence type="ECO:0000313" key="1">
    <source>
        <dbReference type="EMBL" id="MUN63845.1"/>
    </source>
</evidence>
<dbReference type="EMBL" id="WOGU01000009">
    <property type="protein sequence ID" value="MUN63845.1"/>
    <property type="molecule type" value="Genomic_DNA"/>
</dbReference>
<dbReference type="RefSeq" id="WP_156269738.1">
    <property type="nucleotide sequence ID" value="NZ_WOGU01000009.1"/>
</dbReference>
<keyword evidence="2" id="KW-1185">Reference proteome</keyword>
<dbReference type="AlphaFoldDB" id="A0A6N8GSE5"/>
<proteinExistence type="predicted"/>
<organism evidence="1 2">
    <name type="scientific">Kocuria sediminis</name>
    <dbReference type="NCBI Taxonomy" id="1038857"/>
    <lineage>
        <taxon>Bacteria</taxon>
        <taxon>Bacillati</taxon>
        <taxon>Actinomycetota</taxon>
        <taxon>Actinomycetes</taxon>
        <taxon>Micrococcales</taxon>
        <taxon>Micrococcaceae</taxon>
        <taxon>Kocuria</taxon>
    </lineage>
</organism>
<name>A0A6N8GSE5_9MICC</name>